<evidence type="ECO:0000313" key="3">
    <source>
        <dbReference type="EMBL" id="EKG16270.1"/>
    </source>
</evidence>
<dbReference type="eggNOG" id="KOG1208">
    <property type="taxonomic scope" value="Eukaryota"/>
</dbReference>
<dbReference type="GO" id="GO:0016491">
    <property type="term" value="F:oxidoreductase activity"/>
    <property type="evidence" value="ECO:0007669"/>
    <property type="project" value="UniProtKB-KW"/>
</dbReference>
<dbReference type="Pfam" id="PF00106">
    <property type="entry name" value="adh_short"/>
    <property type="match status" value="1"/>
</dbReference>
<name>K2SHE8_MACPH</name>
<evidence type="ECO:0008006" key="5">
    <source>
        <dbReference type="Google" id="ProtNLM"/>
    </source>
</evidence>
<dbReference type="FunCoup" id="K2SHE8">
    <property type="interactions" value="246"/>
</dbReference>
<comment type="caution">
    <text evidence="3">The sequence shown here is derived from an EMBL/GenBank/DDBJ whole genome shotgun (WGS) entry which is preliminary data.</text>
</comment>
<evidence type="ECO:0000256" key="1">
    <source>
        <dbReference type="ARBA" id="ARBA00006484"/>
    </source>
</evidence>
<dbReference type="HOGENOM" id="CLU_010194_44_6_1"/>
<dbReference type="InParanoid" id="K2SHE8"/>
<evidence type="ECO:0000256" key="2">
    <source>
        <dbReference type="ARBA" id="ARBA00023002"/>
    </source>
</evidence>
<gene>
    <name evidence="3" type="ORF">MPH_06524</name>
</gene>
<accession>K2SHE8</accession>
<dbReference type="Gene3D" id="3.40.50.720">
    <property type="entry name" value="NAD(P)-binding Rossmann-like Domain"/>
    <property type="match status" value="1"/>
</dbReference>
<dbReference type="SUPFAM" id="SSF51735">
    <property type="entry name" value="NAD(P)-binding Rossmann-fold domains"/>
    <property type="match status" value="1"/>
</dbReference>
<dbReference type="STRING" id="1126212.K2SHE8"/>
<protein>
    <recommendedName>
        <fullName evidence="5">Short-chain dehydrogenase/reductase SDR</fullName>
    </recommendedName>
</protein>
<dbReference type="OrthoDB" id="191139at2759"/>
<dbReference type="InterPro" id="IPR036291">
    <property type="entry name" value="NAD(P)-bd_dom_sf"/>
</dbReference>
<sequence>MAGIDFDPDKEIPDLRGKVILITGGTRFQKMKGEKGSGKRLCEGEPGQKIAWACTSGLGAESVVQLAKHRPAAIYFTGRNSEAAASILEQAKALGGSEVDVVFLQCDLTSLHSVSKATEQFLASSDRLDVLMCNAGIMARPPALTQDGYEIQFGTNHIAHALLVKKLLPALLHRARAGGDARIVLLTSLGYINHPPGGIVFLTLKTVQDFGAMGSWTRYGQSKLANLLYARELARRYPEITTVAIHPGVVHTGLASSLSFAKRWLVYFYGVFGGGGYLSAAQGVRNQLWGACGDRRRLANGQMYEPVGLPSEQLNDIAKDDKLAEELWNWTERELKDY</sequence>
<dbReference type="EMBL" id="AHHD01000282">
    <property type="protein sequence ID" value="EKG16270.1"/>
    <property type="molecule type" value="Genomic_DNA"/>
</dbReference>
<comment type="similarity">
    <text evidence="1">Belongs to the short-chain dehydrogenases/reductases (SDR) family.</text>
</comment>
<dbReference type="AlphaFoldDB" id="K2SHE8"/>
<dbReference type="VEuPathDB" id="FungiDB:MPH_06524"/>
<proteinExistence type="inferred from homology"/>
<dbReference type="Proteomes" id="UP000007129">
    <property type="component" value="Unassembled WGS sequence"/>
</dbReference>
<reference evidence="3 4" key="1">
    <citation type="journal article" date="2012" name="BMC Genomics">
        <title>Tools to kill: Genome of one of the most destructive plant pathogenic fungi Macrophomina phaseolina.</title>
        <authorList>
            <person name="Islam M.S."/>
            <person name="Haque M.S."/>
            <person name="Islam M.M."/>
            <person name="Emdad E.M."/>
            <person name="Halim A."/>
            <person name="Hossen Q.M.M."/>
            <person name="Hossain M.Z."/>
            <person name="Ahmed B."/>
            <person name="Rahim S."/>
            <person name="Rahman M.S."/>
            <person name="Alam M.M."/>
            <person name="Hou S."/>
            <person name="Wan X."/>
            <person name="Saito J.A."/>
            <person name="Alam M."/>
        </authorList>
    </citation>
    <scope>NUCLEOTIDE SEQUENCE [LARGE SCALE GENOMIC DNA]</scope>
    <source>
        <strain evidence="3 4">MS6</strain>
    </source>
</reference>
<dbReference type="PANTHER" id="PTHR24320:SF154">
    <property type="entry name" value="OXIDOREDUCTASE, SHORT-CHAIN DEHYDROGENASE_REDUCTASE FAMILY (AFU_ORTHOLOGUE AFUA_2G04560)"/>
    <property type="match status" value="1"/>
</dbReference>
<organism evidence="3 4">
    <name type="scientific">Macrophomina phaseolina (strain MS6)</name>
    <name type="common">Charcoal rot fungus</name>
    <dbReference type="NCBI Taxonomy" id="1126212"/>
    <lineage>
        <taxon>Eukaryota</taxon>
        <taxon>Fungi</taxon>
        <taxon>Dikarya</taxon>
        <taxon>Ascomycota</taxon>
        <taxon>Pezizomycotina</taxon>
        <taxon>Dothideomycetes</taxon>
        <taxon>Dothideomycetes incertae sedis</taxon>
        <taxon>Botryosphaeriales</taxon>
        <taxon>Botryosphaeriaceae</taxon>
        <taxon>Macrophomina</taxon>
    </lineage>
</organism>
<dbReference type="PANTHER" id="PTHR24320">
    <property type="entry name" value="RETINOL DEHYDROGENASE"/>
    <property type="match status" value="1"/>
</dbReference>
<dbReference type="InterPro" id="IPR002347">
    <property type="entry name" value="SDR_fam"/>
</dbReference>
<keyword evidence="2" id="KW-0560">Oxidoreductase</keyword>
<evidence type="ECO:0000313" key="4">
    <source>
        <dbReference type="Proteomes" id="UP000007129"/>
    </source>
</evidence>